<dbReference type="InterPro" id="IPR006683">
    <property type="entry name" value="Thioestr_dom"/>
</dbReference>
<gene>
    <name evidence="2" type="ORF">V0U79_03510</name>
</gene>
<protein>
    <submittedName>
        <fullName evidence="2">PaaI family thioesterase</fullName>
        <ecNumber evidence="2">3.1.2.-</ecNumber>
    </submittedName>
</protein>
<evidence type="ECO:0000313" key="3">
    <source>
        <dbReference type="Proteomes" id="UP001354971"/>
    </source>
</evidence>
<dbReference type="RefSeq" id="WP_330198084.1">
    <property type="nucleotide sequence ID" value="NZ_JAZDRP010000002.1"/>
</dbReference>
<dbReference type="Gene3D" id="3.10.129.10">
    <property type="entry name" value="Hotdog Thioesterase"/>
    <property type="match status" value="1"/>
</dbReference>
<dbReference type="GO" id="GO:0016787">
    <property type="term" value="F:hydrolase activity"/>
    <property type="evidence" value="ECO:0007669"/>
    <property type="project" value="UniProtKB-KW"/>
</dbReference>
<dbReference type="Proteomes" id="UP001354971">
    <property type="component" value="Unassembled WGS sequence"/>
</dbReference>
<keyword evidence="2" id="KW-0378">Hydrolase</keyword>
<keyword evidence="3" id="KW-1185">Reference proteome</keyword>
<dbReference type="InterPro" id="IPR029069">
    <property type="entry name" value="HotDog_dom_sf"/>
</dbReference>
<evidence type="ECO:0000259" key="1">
    <source>
        <dbReference type="Pfam" id="PF03061"/>
    </source>
</evidence>
<feature type="domain" description="Thioesterase" evidence="1">
    <location>
        <begin position="48"/>
        <end position="118"/>
    </location>
</feature>
<organism evidence="2 3">
    <name type="scientific">Hyphobacterium lacteum</name>
    <dbReference type="NCBI Taxonomy" id="3116575"/>
    <lineage>
        <taxon>Bacteria</taxon>
        <taxon>Pseudomonadati</taxon>
        <taxon>Pseudomonadota</taxon>
        <taxon>Alphaproteobacteria</taxon>
        <taxon>Maricaulales</taxon>
        <taxon>Maricaulaceae</taxon>
        <taxon>Hyphobacterium</taxon>
    </lineage>
</organism>
<dbReference type="EC" id="3.1.2.-" evidence="2"/>
<comment type="caution">
    <text evidence="2">The sequence shown here is derived from an EMBL/GenBank/DDBJ whole genome shotgun (WGS) entry which is preliminary data.</text>
</comment>
<evidence type="ECO:0000313" key="2">
    <source>
        <dbReference type="EMBL" id="MEE2525421.1"/>
    </source>
</evidence>
<reference evidence="2 3" key="1">
    <citation type="submission" date="2024-01" db="EMBL/GenBank/DDBJ databases">
        <title>Hyphobacterium bacterium isolated from marine sediment.</title>
        <authorList>
            <person name="Zhao S."/>
        </authorList>
    </citation>
    <scope>NUCLEOTIDE SEQUENCE [LARGE SCALE GENOMIC DNA]</scope>
    <source>
        <strain evidence="3">HN65</strain>
    </source>
</reference>
<dbReference type="EMBL" id="JAZDRP010000002">
    <property type="protein sequence ID" value="MEE2525421.1"/>
    <property type="molecule type" value="Genomic_DNA"/>
</dbReference>
<name>A0ABU7LP69_9PROT</name>
<proteinExistence type="predicted"/>
<accession>A0ABU7LP69</accession>
<dbReference type="Pfam" id="PF03061">
    <property type="entry name" value="4HBT"/>
    <property type="match status" value="1"/>
</dbReference>
<dbReference type="CDD" id="cd03443">
    <property type="entry name" value="PaaI_thioesterase"/>
    <property type="match status" value="1"/>
</dbReference>
<sequence>MSDDLIQALLEVPYVAKFGIRFERKGDELTGILPYDEHLVGNPLVPALHGGAVGAFMEVVASGALLASQKLVRLPKPIDVAVDYLRPARPVDVYARALIGRSGSRVANVRVEAWQGRREAPVATLHGHFLIKPEPVAG</sequence>
<dbReference type="SUPFAM" id="SSF54637">
    <property type="entry name" value="Thioesterase/thiol ester dehydrase-isomerase"/>
    <property type="match status" value="1"/>
</dbReference>